<evidence type="ECO:0000256" key="4">
    <source>
        <dbReference type="HAMAP-Rule" id="MF_01914"/>
    </source>
</evidence>
<dbReference type="InterPro" id="IPR014340">
    <property type="entry name" value="LptA"/>
</dbReference>
<organism evidence="6">
    <name type="scientific">Vibrio nigripulchritudo</name>
    <dbReference type="NCBI Taxonomy" id="28173"/>
    <lineage>
        <taxon>Bacteria</taxon>
        <taxon>Pseudomonadati</taxon>
        <taxon>Pseudomonadota</taxon>
        <taxon>Gammaproteobacteria</taxon>
        <taxon>Vibrionales</taxon>
        <taxon>Vibrionaceae</taxon>
        <taxon>Vibrio</taxon>
    </lineage>
</organism>
<feature type="signal peptide" evidence="4">
    <location>
        <begin position="1"/>
        <end position="20"/>
    </location>
</feature>
<geneLocation type="plasmid" evidence="6">
    <name>VIBNI_pA</name>
</geneLocation>
<dbReference type="GO" id="GO:0001530">
    <property type="term" value="F:lipopolysaccharide binding"/>
    <property type="evidence" value="ECO:0007669"/>
    <property type="project" value="InterPro"/>
</dbReference>
<comment type="function">
    <text evidence="4">Involved in the assembly of lipopolysaccharide (LPS). Required for the translocation of LPS from the inner membrane to the outer membrane. May form a bridge between the inner membrane and the outer membrane, via interactions with LptC and LptD, thereby facilitating LPS transfer across the periplasm.</text>
</comment>
<comment type="similarity">
    <text evidence="4">Belongs to the LptA family.</text>
</comment>
<name>A0A9P1JLD5_9VIBR</name>
<evidence type="ECO:0000256" key="2">
    <source>
        <dbReference type="ARBA" id="ARBA00022729"/>
    </source>
</evidence>
<dbReference type="PANTHER" id="PTHR36504:SF1">
    <property type="entry name" value="LIPOPOLYSACCHARIDE EXPORT SYSTEM PROTEIN LPTA"/>
    <property type="match status" value="1"/>
</dbReference>
<dbReference type="Gene3D" id="2.60.450.10">
    <property type="entry name" value="Lipopolysaccharide (LPS) transport protein A like domain"/>
    <property type="match status" value="1"/>
</dbReference>
<dbReference type="GO" id="GO:0017089">
    <property type="term" value="F:glycolipid transfer activity"/>
    <property type="evidence" value="ECO:0007669"/>
    <property type="project" value="TreeGrafter"/>
</dbReference>
<reference evidence="6" key="1">
    <citation type="submission" date="2010-02" db="EMBL/GenBank/DDBJ databases">
        <authorList>
            <person name="Genoscope - CEA"/>
        </authorList>
    </citation>
    <scope>NUCLEOTIDE SEQUENCE</scope>
    <source>
        <plasmid evidence="6">VIBNI_pA</plasmid>
    </source>
</reference>
<protein>
    <recommendedName>
        <fullName evidence="4">Lipopolysaccharide export system protein LptA</fullName>
    </recommendedName>
</protein>
<dbReference type="GO" id="GO:0015920">
    <property type="term" value="P:lipopolysaccharide transport"/>
    <property type="evidence" value="ECO:0007669"/>
    <property type="project" value="UniProtKB-UniRule"/>
</dbReference>
<dbReference type="GO" id="GO:0043165">
    <property type="term" value="P:Gram-negative-bacterium-type cell outer membrane assembly"/>
    <property type="evidence" value="ECO:0007669"/>
    <property type="project" value="UniProtKB-UniRule"/>
</dbReference>
<gene>
    <name evidence="4" type="primary">lptA</name>
    <name evidence="6" type="ORF">VIBNI_0043</name>
</gene>
<comment type="subcellular location">
    <subcellularLocation>
        <location evidence="4">Periplasm</location>
    </subcellularLocation>
</comment>
<dbReference type="GO" id="GO:0009279">
    <property type="term" value="C:cell outer membrane"/>
    <property type="evidence" value="ECO:0007669"/>
    <property type="project" value="TreeGrafter"/>
</dbReference>
<dbReference type="NCBIfam" id="TIGR03002">
    <property type="entry name" value="outer_YhbN_LptA"/>
    <property type="match status" value="1"/>
</dbReference>
<dbReference type="AlphaFoldDB" id="A0A9P1JLD5"/>
<keyword evidence="6" id="KW-0614">Plasmid</keyword>
<dbReference type="Pfam" id="PF03968">
    <property type="entry name" value="LptD_N"/>
    <property type="match status" value="1"/>
</dbReference>
<feature type="domain" description="Organic solvent tolerance-like N-terminal" evidence="5">
    <location>
        <begin position="31"/>
        <end position="142"/>
    </location>
</feature>
<keyword evidence="2 4" id="KW-0732">Signal</keyword>
<dbReference type="HAMAP" id="MF_01914">
    <property type="entry name" value="LPS_assembly_LptA"/>
    <property type="match status" value="1"/>
</dbReference>
<evidence type="ECO:0000259" key="5">
    <source>
        <dbReference type="Pfam" id="PF03968"/>
    </source>
</evidence>
<evidence type="ECO:0000256" key="1">
    <source>
        <dbReference type="ARBA" id="ARBA00022448"/>
    </source>
</evidence>
<dbReference type="EMBL" id="FP893246">
    <property type="protein sequence ID" value="CBJ93091.1"/>
    <property type="molecule type" value="Genomic_DNA"/>
</dbReference>
<evidence type="ECO:0000256" key="3">
    <source>
        <dbReference type="ARBA" id="ARBA00022764"/>
    </source>
</evidence>
<proteinExistence type="inferred from homology"/>
<dbReference type="PANTHER" id="PTHR36504">
    <property type="entry name" value="LIPOPOLYSACCHARIDE EXPORT SYSTEM PROTEIN LPTA"/>
    <property type="match status" value="1"/>
</dbReference>
<keyword evidence="3 4" id="KW-0574">Periplasm</keyword>
<dbReference type="RefSeq" id="WP_013610232.1">
    <property type="nucleotide sequence ID" value="NC_015156.1"/>
</dbReference>
<evidence type="ECO:0000313" key="6">
    <source>
        <dbReference type="EMBL" id="CBJ93091.1"/>
    </source>
</evidence>
<comment type="subunit">
    <text evidence="4">Component of the lipopolysaccharide transport and assembly complex.</text>
</comment>
<feature type="chain" id="PRO_5040552973" description="Lipopolysaccharide export system protein LptA" evidence="4">
    <location>
        <begin position="21"/>
        <end position="165"/>
    </location>
</feature>
<sequence precursor="true">MNVPFFTILALLLLPRVALALDSDRYQPAKISSMLQSYDLKGSKMNLSGDVSIQQGTIKISADKVTIFKHPDTGKILRIVAHGSPATFSQLMESGETMYGESRHFEYRAETADLIMTDQAKLKLGEKNRIKANYISYNQVSQKLLAKGMKKGDRTSTVLYPTKKS</sequence>
<accession>A0A9P1JLD5</accession>
<dbReference type="GO" id="GO:0030288">
    <property type="term" value="C:outer membrane-bounded periplasmic space"/>
    <property type="evidence" value="ECO:0007669"/>
    <property type="project" value="TreeGrafter"/>
</dbReference>
<keyword evidence="1 4" id="KW-0813">Transport</keyword>
<dbReference type="InterPro" id="IPR052037">
    <property type="entry name" value="LPS_export_LptA"/>
</dbReference>
<dbReference type="InterPro" id="IPR005653">
    <property type="entry name" value="OstA-like_N"/>
</dbReference>